<dbReference type="InterPro" id="IPR030678">
    <property type="entry name" value="Peptide/Ni-bd"/>
</dbReference>
<evidence type="ECO:0000256" key="1">
    <source>
        <dbReference type="ARBA" id="ARBA00005695"/>
    </source>
</evidence>
<dbReference type="Pfam" id="PF00496">
    <property type="entry name" value="SBP_bac_5"/>
    <property type="match status" value="1"/>
</dbReference>
<accession>A0A239J5C6</accession>
<evidence type="ECO:0000256" key="2">
    <source>
        <dbReference type="ARBA" id="ARBA00022729"/>
    </source>
</evidence>
<proteinExistence type="inferred from homology"/>
<dbReference type="AlphaFoldDB" id="A0A239J5C6"/>
<dbReference type="PANTHER" id="PTHR30290:SF38">
    <property type="entry name" value="D,D-DIPEPTIDE-BINDING PERIPLASMIC PROTEIN DDPA-RELATED"/>
    <property type="match status" value="1"/>
</dbReference>
<evidence type="ECO:0000259" key="3">
    <source>
        <dbReference type="Pfam" id="PF00496"/>
    </source>
</evidence>
<dbReference type="InterPro" id="IPR039424">
    <property type="entry name" value="SBP_5"/>
</dbReference>
<dbReference type="Gene3D" id="3.40.190.10">
    <property type="entry name" value="Periplasmic binding protein-like II"/>
    <property type="match status" value="1"/>
</dbReference>
<dbReference type="PIRSF" id="PIRSF002741">
    <property type="entry name" value="MppA"/>
    <property type="match status" value="1"/>
</dbReference>
<gene>
    <name evidence="4" type="ORF">SAMN05421770_103399</name>
</gene>
<keyword evidence="5" id="KW-1185">Reference proteome</keyword>
<evidence type="ECO:0000313" key="4">
    <source>
        <dbReference type="EMBL" id="SNS99854.1"/>
    </source>
</evidence>
<dbReference type="PANTHER" id="PTHR30290">
    <property type="entry name" value="PERIPLASMIC BINDING COMPONENT OF ABC TRANSPORTER"/>
    <property type="match status" value="1"/>
</dbReference>
<dbReference type="GO" id="GO:1904680">
    <property type="term" value="F:peptide transmembrane transporter activity"/>
    <property type="evidence" value="ECO:0007669"/>
    <property type="project" value="TreeGrafter"/>
</dbReference>
<dbReference type="GO" id="GO:0030288">
    <property type="term" value="C:outer membrane-bounded periplasmic space"/>
    <property type="evidence" value="ECO:0007669"/>
    <property type="project" value="UniProtKB-ARBA"/>
</dbReference>
<dbReference type="GO" id="GO:0015833">
    <property type="term" value="P:peptide transport"/>
    <property type="evidence" value="ECO:0007669"/>
    <property type="project" value="TreeGrafter"/>
</dbReference>
<sequence>MRRLLAATGLLGCLPLASCRSAPENGRTVVMIVESSPNNLDLRLGTDAQSERIGSLVFDPLVRKDEHFEMQPWLATRWEQPDPLTWIFHLRSDVYFHNGQPLAAADVVWTIESLIDGSLITSKGGAFSAVASVEARDPLTVVIHMKRPDASLLFNLSDGLFGVVPRGSGRDLGQHPIGSGPFRFESAEQDKEVVLDRNDRYWAGTPKLERVLFSVVPDAVTAALELKKGSADIASNVLTLDMVHTLEHAPGLAVEAGPGSTVYYLNFNVTQGPLRDRRVRQAIACAMDRTAIVRAVWRDQARLATTLLPPGHWAEARPETLARYPQDLARAARLLDEAGFPVGKDGVRLGLEIKISTDETTRLLAIVLQQQLRAAGIRLTLRSAEFGTFYSDVTRGVFQIYSLKWIGSNEDPDIFRYAYGSDRFPPKGGNRGRYSNPKLDADLTAAANSSEESTRKGYFVDAQKILAEDVPGIPLWFPNNEIVHTQRVTKIVASGSGSYDFLRTAELK</sequence>
<comment type="similarity">
    <text evidence="1">Belongs to the bacterial solute-binding protein 5 family.</text>
</comment>
<dbReference type="OrthoDB" id="9796817at2"/>
<reference evidence="4 5" key="1">
    <citation type="submission" date="2017-06" db="EMBL/GenBank/DDBJ databases">
        <authorList>
            <person name="Kim H.J."/>
            <person name="Triplett B.A."/>
        </authorList>
    </citation>
    <scope>NUCLEOTIDE SEQUENCE [LARGE SCALE GENOMIC DNA]</scope>
    <source>
        <strain evidence="4 5">DSM 18704</strain>
    </source>
</reference>
<dbReference type="CDD" id="cd00995">
    <property type="entry name" value="PBP2_NikA_DppA_OppA_like"/>
    <property type="match status" value="1"/>
</dbReference>
<protein>
    <submittedName>
        <fullName evidence="4">Peptide/nickel transport system substrate-binding protein</fullName>
    </submittedName>
</protein>
<dbReference type="InterPro" id="IPR000914">
    <property type="entry name" value="SBP_5_dom"/>
</dbReference>
<evidence type="ECO:0000313" key="5">
    <source>
        <dbReference type="Proteomes" id="UP000198356"/>
    </source>
</evidence>
<dbReference type="EMBL" id="FZOU01000003">
    <property type="protein sequence ID" value="SNS99854.1"/>
    <property type="molecule type" value="Genomic_DNA"/>
</dbReference>
<dbReference type="Proteomes" id="UP000198356">
    <property type="component" value="Unassembled WGS sequence"/>
</dbReference>
<dbReference type="RefSeq" id="WP_089408495.1">
    <property type="nucleotide sequence ID" value="NZ_FZOU01000003.1"/>
</dbReference>
<dbReference type="Gene3D" id="3.90.76.10">
    <property type="entry name" value="Dipeptide-binding Protein, Domain 1"/>
    <property type="match status" value="1"/>
</dbReference>
<name>A0A239J5C6_9BACT</name>
<organism evidence="4 5">
    <name type="scientific">Granulicella rosea</name>
    <dbReference type="NCBI Taxonomy" id="474952"/>
    <lineage>
        <taxon>Bacteria</taxon>
        <taxon>Pseudomonadati</taxon>
        <taxon>Acidobacteriota</taxon>
        <taxon>Terriglobia</taxon>
        <taxon>Terriglobales</taxon>
        <taxon>Acidobacteriaceae</taxon>
        <taxon>Granulicella</taxon>
    </lineage>
</organism>
<keyword evidence="2" id="KW-0732">Signal</keyword>
<dbReference type="Gene3D" id="3.10.105.10">
    <property type="entry name" value="Dipeptide-binding Protein, Domain 3"/>
    <property type="match status" value="1"/>
</dbReference>
<dbReference type="SUPFAM" id="SSF53850">
    <property type="entry name" value="Periplasmic binding protein-like II"/>
    <property type="match status" value="1"/>
</dbReference>
<dbReference type="GO" id="GO:0043190">
    <property type="term" value="C:ATP-binding cassette (ABC) transporter complex"/>
    <property type="evidence" value="ECO:0007669"/>
    <property type="project" value="InterPro"/>
</dbReference>
<feature type="domain" description="Solute-binding protein family 5" evidence="3">
    <location>
        <begin position="69"/>
        <end position="422"/>
    </location>
</feature>